<gene>
    <name evidence="2" type="ORF">CFP56_014400</name>
</gene>
<protein>
    <recommendedName>
        <fullName evidence="4">Transposase</fullName>
    </recommendedName>
</protein>
<evidence type="ECO:0000256" key="1">
    <source>
        <dbReference type="SAM" id="MobiDB-lite"/>
    </source>
</evidence>
<dbReference type="PANTHER" id="PTHR33144:SF46">
    <property type="entry name" value="OS04G0610000 PROTEIN"/>
    <property type="match status" value="1"/>
</dbReference>
<proteinExistence type="predicted"/>
<evidence type="ECO:0000313" key="3">
    <source>
        <dbReference type="Proteomes" id="UP000237347"/>
    </source>
</evidence>
<dbReference type="EMBL" id="PKMF04000228">
    <property type="protein sequence ID" value="KAK7842049.1"/>
    <property type="molecule type" value="Genomic_DNA"/>
</dbReference>
<organism evidence="2 3">
    <name type="scientific">Quercus suber</name>
    <name type="common">Cork oak</name>
    <dbReference type="NCBI Taxonomy" id="58331"/>
    <lineage>
        <taxon>Eukaryota</taxon>
        <taxon>Viridiplantae</taxon>
        <taxon>Streptophyta</taxon>
        <taxon>Embryophyta</taxon>
        <taxon>Tracheophyta</taxon>
        <taxon>Spermatophyta</taxon>
        <taxon>Magnoliopsida</taxon>
        <taxon>eudicotyledons</taxon>
        <taxon>Gunneridae</taxon>
        <taxon>Pentapetalae</taxon>
        <taxon>rosids</taxon>
        <taxon>fabids</taxon>
        <taxon>Fagales</taxon>
        <taxon>Fagaceae</taxon>
        <taxon>Quercus</taxon>
    </lineage>
</organism>
<name>A0AAW0KS80_QUESU</name>
<dbReference type="PANTHER" id="PTHR33144">
    <property type="entry name" value="OS10G0409366 PROTEIN-RELATED"/>
    <property type="match status" value="1"/>
</dbReference>
<keyword evidence="3" id="KW-1185">Reference proteome</keyword>
<evidence type="ECO:0008006" key="4">
    <source>
        <dbReference type="Google" id="ProtNLM"/>
    </source>
</evidence>
<dbReference type="AlphaFoldDB" id="A0AAW0KS80"/>
<dbReference type="Pfam" id="PF03004">
    <property type="entry name" value="Transposase_24"/>
    <property type="match status" value="1"/>
</dbReference>
<comment type="caution">
    <text evidence="2">The sequence shown here is derived from an EMBL/GenBank/DDBJ whole genome shotgun (WGS) entry which is preliminary data.</text>
</comment>
<sequence>MPEILMQSEIATASTSNEIVEVESYDLRVHGPDCHNIDVLKRYLIPSNIVKPPNQMGWAMHILGVLRRNRRSKLKKDHIKEGMTKEEVLAKRTPPRVMEDQWKEMVNYWFHEKTVTLSDKNKASRGKQKEIATSGAQSFAQIADDMAKANGAPVERADVYLKVYRRRDGTAVTPRAQENISRMEELLSQGVRLQGEPGSGVLWSKDDAYARVFGPERPGRVRGVGLGITPSGRSATNASEFNMTPSVPSRTTERILELENNSSRLTEQLAQVQEQLSQSEARHQESEARHQEQLSQMEARHQAQMAEVMTRMNAMFAQISQGARWQCLIGTLHGNETMNPLRCSSWSLSVL</sequence>
<dbReference type="Proteomes" id="UP000237347">
    <property type="component" value="Unassembled WGS sequence"/>
</dbReference>
<dbReference type="InterPro" id="IPR004252">
    <property type="entry name" value="Probable_transposase_24"/>
</dbReference>
<accession>A0AAW0KS80</accession>
<feature type="region of interest" description="Disordered" evidence="1">
    <location>
        <begin position="274"/>
        <end position="301"/>
    </location>
</feature>
<evidence type="ECO:0000313" key="2">
    <source>
        <dbReference type="EMBL" id="KAK7842049.1"/>
    </source>
</evidence>
<feature type="compositionally biased region" description="Basic and acidic residues" evidence="1">
    <location>
        <begin position="280"/>
        <end position="292"/>
    </location>
</feature>
<reference evidence="2 3" key="1">
    <citation type="journal article" date="2018" name="Sci. Data">
        <title>The draft genome sequence of cork oak.</title>
        <authorList>
            <person name="Ramos A.M."/>
            <person name="Usie A."/>
            <person name="Barbosa P."/>
            <person name="Barros P.M."/>
            <person name="Capote T."/>
            <person name="Chaves I."/>
            <person name="Simoes F."/>
            <person name="Abreu I."/>
            <person name="Carrasquinho I."/>
            <person name="Faro C."/>
            <person name="Guimaraes J.B."/>
            <person name="Mendonca D."/>
            <person name="Nobrega F."/>
            <person name="Rodrigues L."/>
            <person name="Saibo N.J.M."/>
            <person name="Varela M.C."/>
            <person name="Egas C."/>
            <person name="Matos J."/>
            <person name="Miguel C.M."/>
            <person name="Oliveira M.M."/>
            <person name="Ricardo C.P."/>
            <person name="Goncalves S."/>
        </authorList>
    </citation>
    <scope>NUCLEOTIDE SEQUENCE [LARGE SCALE GENOMIC DNA]</scope>
    <source>
        <strain evidence="3">cv. HL8</strain>
    </source>
</reference>